<dbReference type="Proteomes" id="UP000019478">
    <property type="component" value="Unassembled WGS sequence"/>
</dbReference>
<dbReference type="GO" id="GO:0000976">
    <property type="term" value="F:transcription cis-regulatory region binding"/>
    <property type="evidence" value="ECO:0007669"/>
    <property type="project" value="TreeGrafter"/>
</dbReference>
<dbReference type="EMBL" id="AMGY01000009">
    <property type="protein sequence ID" value="EXJ78138.1"/>
    <property type="molecule type" value="Genomic_DNA"/>
</dbReference>
<sequence length="459" mass="52065">MSYMLPAHDNDEDNEEDDDEDEREEGDEEDEEETIDSESPDLWVLDDGMFGGLLSKCFQTPGEGIAFAYYFKYLSGLIPAYDGIQNPYRKLSTVALEYPVLLNTIISLATEYMHWHGHIPAELALTRHDRALASIREALNVSFTGTASSAPVVPGNDRLTYKQATLAAVLLQITRVIFSGGNEVDMHLKCALYILQELDYIHRPTTSFIARLLMQRFAIVDVVTSILRRRRPHLPPTSWIFKPQETLDSTEPSFREMTGCPQPIFGYLARACNLAVDVAEDVNNMEVLEQAFRLERDLHAYALAQDATPTTVEGKRGSGSTADASLTTLNECYRWCVHLLIQRRVYLEPTFSRRVQQTARTLFRLMASIPVGSGPDSSLPLLLNLVAREAVREEDRAWVRERNQQMEGVYPDSTRDGFIAMCEKMWRRVDECMEVGGVMLKRTEEALELLEQEAALFMF</sequence>
<evidence type="ECO:0000313" key="5">
    <source>
        <dbReference type="Proteomes" id="UP000019478"/>
    </source>
</evidence>
<dbReference type="eggNOG" id="ENOG502T50F">
    <property type="taxonomic scope" value="Eukaryota"/>
</dbReference>
<evidence type="ECO:0008006" key="6">
    <source>
        <dbReference type="Google" id="ProtNLM"/>
    </source>
</evidence>
<dbReference type="GeneID" id="19173383"/>
<organism evidence="4 5">
    <name type="scientific">Capronia epimyces CBS 606.96</name>
    <dbReference type="NCBI Taxonomy" id="1182542"/>
    <lineage>
        <taxon>Eukaryota</taxon>
        <taxon>Fungi</taxon>
        <taxon>Dikarya</taxon>
        <taxon>Ascomycota</taxon>
        <taxon>Pezizomycotina</taxon>
        <taxon>Eurotiomycetes</taxon>
        <taxon>Chaetothyriomycetidae</taxon>
        <taxon>Chaetothyriales</taxon>
        <taxon>Herpotrichiellaceae</taxon>
        <taxon>Capronia</taxon>
    </lineage>
</organism>
<dbReference type="OrthoDB" id="4116727at2759"/>
<comment type="subcellular location">
    <subcellularLocation>
        <location evidence="1">Nucleus</location>
    </subcellularLocation>
</comment>
<keyword evidence="2" id="KW-0539">Nucleus</keyword>
<dbReference type="HOGENOM" id="CLU_031302_0_0_1"/>
<evidence type="ECO:0000256" key="3">
    <source>
        <dbReference type="SAM" id="MobiDB-lite"/>
    </source>
</evidence>
<evidence type="ECO:0000256" key="2">
    <source>
        <dbReference type="ARBA" id="ARBA00023242"/>
    </source>
</evidence>
<gene>
    <name evidence="4" type="ORF">A1O3_09299</name>
</gene>
<dbReference type="GO" id="GO:0005634">
    <property type="term" value="C:nucleus"/>
    <property type="evidence" value="ECO:0007669"/>
    <property type="project" value="UniProtKB-SubCell"/>
</dbReference>
<dbReference type="GO" id="GO:0045944">
    <property type="term" value="P:positive regulation of transcription by RNA polymerase II"/>
    <property type="evidence" value="ECO:0007669"/>
    <property type="project" value="TreeGrafter"/>
</dbReference>
<feature type="region of interest" description="Disordered" evidence="3">
    <location>
        <begin position="1"/>
        <end position="38"/>
    </location>
</feature>
<accession>W9XD45</accession>
<evidence type="ECO:0000313" key="4">
    <source>
        <dbReference type="EMBL" id="EXJ78138.1"/>
    </source>
</evidence>
<protein>
    <recommendedName>
        <fullName evidence="6">Transcription factor domain-containing protein</fullName>
    </recommendedName>
</protein>
<reference evidence="4 5" key="1">
    <citation type="submission" date="2013-03" db="EMBL/GenBank/DDBJ databases">
        <title>The Genome Sequence of Capronia epimyces CBS 606.96.</title>
        <authorList>
            <consortium name="The Broad Institute Genomics Platform"/>
            <person name="Cuomo C."/>
            <person name="de Hoog S."/>
            <person name="Gorbushina A."/>
            <person name="Walker B."/>
            <person name="Young S.K."/>
            <person name="Zeng Q."/>
            <person name="Gargeya S."/>
            <person name="Fitzgerald M."/>
            <person name="Haas B."/>
            <person name="Abouelleil A."/>
            <person name="Allen A.W."/>
            <person name="Alvarado L."/>
            <person name="Arachchi H.M."/>
            <person name="Berlin A.M."/>
            <person name="Chapman S.B."/>
            <person name="Gainer-Dewar J."/>
            <person name="Goldberg J."/>
            <person name="Griggs A."/>
            <person name="Gujja S."/>
            <person name="Hansen M."/>
            <person name="Howarth C."/>
            <person name="Imamovic A."/>
            <person name="Ireland A."/>
            <person name="Larimer J."/>
            <person name="McCowan C."/>
            <person name="Murphy C."/>
            <person name="Pearson M."/>
            <person name="Poon T.W."/>
            <person name="Priest M."/>
            <person name="Roberts A."/>
            <person name="Saif S."/>
            <person name="Shea T."/>
            <person name="Sisk P."/>
            <person name="Sykes S."/>
            <person name="Wortman J."/>
            <person name="Nusbaum C."/>
            <person name="Birren B."/>
        </authorList>
    </citation>
    <scope>NUCLEOTIDE SEQUENCE [LARGE SCALE GENOMIC DNA]</scope>
    <source>
        <strain evidence="4 5">CBS 606.96</strain>
    </source>
</reference>
<dbReference type="AlphaFoldDB" id="W9XD45"/>
<feature type="compositionally biased region" description="Acidic residues" evidence="3">
    <location>
        <begin position="10"/>
        <end position="38"/>
    </location>
</feature>
<keyword evidence="5" id="KW-1185">Reference proteome</keyword>
<dbReference type="RefSeq" id="XP_007737583.1">
    <property type="nucleotide sequence ID" value="XM_007739393.1"/>
</dbReference>
<dbReference type="Pfam" id="PF11951">
    <property type="entry name" value="Fungal_trans_2"/>
    <property type="match status" value="1"/>
</dbReference>
<proteinExistence type="predicted"/>
<name>W9XD45_9EURO</name>
<evidence type="ECO:0000256" key="1">
    <source>
        <dbReference type="ARBA" id="ARBA00004123"/>
    </source>
</evidence>
<dbReference type="PANTHER" id="PTHR37534">
    <property type="entry name" value="TRANSCRIPTIONAL ACTIVATOR PROTEIN UGA3"/>
    <property type="match status" value="1"/>
</dbReference>
<dbReference type="STRING" id="1182542.W9XD45"/>
<dbReference type="PANTHER" id="PTHR37534:SF7">
    <property type="entry name" value="TRANSCRIPTIONAL ACTIVATOR PROTEIN UGA3"/>
    <property type="match status" value="1"/>
</dbReference>
<dbReference type="GO" id="GO:0003700">
    <property type="term" value="F:DNA-binding transcription factor activity"/>
    <property type="evidence" value="ECO:0007669"/>
    <property type="project" value="TreeGrafter"/>
</dbReference>
<dbReference type="InterPro" id="IPR021858">
    <property type="entry name" value="Fun_TF"/>
</dbReference>
<comment type="caution">
    <text evidence="4">The sequence shown here is derived from an EMBL/GenBank/DDBJ whole genome shotgun (WGS) entry which is preliminary data.</text>
</comment>